<evidence type="ECO:0000313" key="1">
    <source>
        <dbReference type="EMBL" id="OLO02773.1"/>
    </source>
</evidence>
<name>A0A1Q8SMX2_9GAMM</name>
<evidence type="ECO:0000313" key="2">
    <source>
        <dbReference type="Proteomes" id="UP000186878"/>
    </source>
</evidence>
<sequence length="118" mass="13685">MTITIGKWMRHHTVKQLARLLLEPCDPAKGQVPSATVTADIRMLSSPERQRVDLLVARTRRIGGLRAHRRIPFFLRPFIALRWGCFNAFGPEFAPLAWLTHAYLRDLPRYSNHKTRRA</sequence>
<organism evidence="1 2">
    <name type="scientific">Salinicola socius</name>
    <dbReference type="NCBI Taxonomy" id="404433"/>
    <lineage>
        <taxon>Bacteria</taxon>
        <taxon>Pseudomonadati</taxon>
        <taxon>Pseudomonadota</taxon>
        <taxon>Gammaproteobacteria</taxon>
        <taxon>Oceanospirillales</taxon>
        <taxon>Halomonadaceae</taxon>
        <taxon>Salinicola</taxon>
    </lineage>
</organism>
<protein>
    <submittedName>
        <fullName evidence="1">Uncharacterized protein</fullName>
    </submittedName>
</protein>
<dbReference type="AlphaFoldDB" id="A0A1Q8SMX2"/>
<reference evidence="1 2" key="1">
    <citation type="submission" date="2016-12" db="EMBL/GenBank/DDBJ databases">
        <title>Draft genome sequences of strains Salinicola socius SMB35, Salinicola sp. MH3R3-1 and Chromohalobacter sp. SMB17 from the Verkhnekamsk potash mining region of Russia.</title>
        <authorList>
            <person name="Mavrodi D.V."/>
            <person name="Olsson B.E."/>
            <person name="Korsakova E.S."/>
            <person name="Pyankova A."/>
            <person name="Mavrodi O.V."/>
            <person name="Plotnikova E.G."/>
        </authorList>
    </citation>
    <scope>NUCLEOTIDE SEQUENCE [LARGE SCALE GENOMIC DNA]</scope>
    <source>
        <strain evidence="1 2">SMB35</strain>
    </source>
</reference>
<comment type="caution">
    <text evidence="1">The sequence shown here is derived from an EMBL/GenBank/DDBJ whole genome shotgun (WGS) entry which is preliminary data.</text>
</comment>
<dbReference type="RefSeq" id="WP_075571523.1">
    <property type="nucleotide sequence ID" value="NZ_MSDO01000031.1"/>
</dbReference>
<dbReference type="OrthoDB" id="6183966at2"/>
<keyword evidence="2" id="KW-1185">Reference proteome</keyword>
<proteinExistence type="predicted"/>
<dbReference type="EMBL" id="MSDO01000031">
    <property type="protein sequence ID" value="OLO02773.1"/>
    <property type="molecule type" value="Genomic_DNA"/>
</dbReference>
<dbReference type="Proteomes" id="UP000186878">
    <property type="component" value="Unassembled WGS sequence"/>
</dbReference>
<accession>A0A1Q8SMX2</accession>
<gene>
    <name evidence="1" type="ORF">BTW07_17860</name>
</gene>